<evidence type="ECO:0000256" key="8">
    <source>
        <dbReference type="SAM" id="Phobius"/>
    </source>
</evidence>
<feature type="transmembrane region" description="Helical" evidence="8">
    <location>
        <begin position="306"/>
        <end position="330"/>
    </location>
</feature>
<feature type="transmembrane region" description="Helical" evidence="8">
    <location>
        <begin position="118"/>
        <end position="140"/>
    </location>
</feature>
<dbReference type="PANTHER" id="PTHR24243">
    <property type="entry name" value="G-PROTEIN COUPLED RECEPTOR"/>
    <property type="match status" value="1"/>
</dbReference>
<feature type="transmembrane region" description="Helical" evidence="8">
    <location>
        <begin position="46"/>
        <end position="66"/>
    </location>
</feature>
<proteinExistence type="predicted"/>
<dbReference type="PROSITE" id="PS50262">
    <property type="entry name" value="G_PROTEIN_RECEP_F1_2"/>
    <property type="match status" value="1"/>
</dbReference>
<dbReference type="InterPro" id="IPR000276">
    <property type="entry name" value="GPCR_Rhodpsn"/>
</dbReference>
<evidence type="ECO:0000256" key="2">
    <source>
        <dbReference type="ARBA" id="ARBA00022692"/>
    </source>
</evidence>
<dbReference type="KEGG" id="obi:106881105"/>
<dbReference type="OMA" id="CTFLSVW"/>
<organism evidence="10">
    <name type="scientific">Octopus bimaculoides</name>
    <name type="common">California two-spotted octopus</name>
    <dbReference type="NCBI Taxonomy" id="37653"/>
    <lineage>
        <taxon>Eukaryota</taxon>
        <taxon>Metazoa</taxon>
        <taxon>Spiralia</taxon>
        <taxon>Lophotrochozoa</taxon>
        <taxon>Mollusca</taxon>
        <taxon>Cephalopoda</taxon>
        <taxon>Coleoidea</taxon>
        <taxon>Octopodiformes</taxon>
        <taxon>Octopoda</taxon>
        <taxon>Incirrata</taxon>
        <taxon>Octopodidae</taxon>
        <taxon>Octopus</taxon>
    </lineage>
</organism>
<evidence type="ECO:0000256" key="5">
    <source>
        <dbReference type="ARBA" id="ARBA00023136"/>
    </source>
</evidence>
<evidence type="ECO:0000256" key="6">
    <source>
        <dbReference type="ARBA" id="ARBA00023170"/>
    </source>
</evidence>
<reference evidence="10" key="1">
    <citation type="submission" date="2015-07" db="EMBL/GenBank/DDBJ databases">
        <title>MeaNS - Measles Nucleotide Surveillance Program.</title>
        <authorList>
            <person name="Tran T."/>
            <person name="Druce J."/>
        </authorList>
    </citation>
    <scope>NUCLEOTIDE SEQUENCE</scope>
    <source>
        <strain evidence="10">UCB-OBI-ISO-001</strain>
        <tissue evidence="10">Gonad</tissue>
    </source>
</reference>
<feature type="transmembrane region" description="Helical" evidence="8">
    <location>
        <begin position="209"/>
        <end position="235"/>
    </location>
</feature>
<keyword evidence="4" id="KW-0297">G-protein coupled receptor</keyword>
<keyword evidence="7" id="KW-0807">Transducer</keyword>
<keyword evidence="5 8" id="KW-0472">Membrane</keyword>
<comment type="subcellular location">
    <subcellularLocation>
        <location evidence="1">Membrane</location>
        <topology evidence="1">Multi-pass membrane protein</topology>
    </subcellularLocation>
</comment>
<protein>
    <recommendedName>
        <fullName evidence="9">G-protein coupled receptors family 1 profile domain-containing protein</fullName>
    </recommendedName>
</protein>
<dbReference type="SUPFAM" id="SSF81321">
    <property type="entry name" value="Family A G protein-coupled receptor-like"/>
    <property type="match status" value="1"/>
</dbReference>
<dbReference type="Gene3D" id="1.20.1070.10">
    <property type="entry name" value="Rhodopsin 7-helix transmembrane proteins"/>
    <property type="match status" value="1"/>
</dbReference>
<feature type="transmembrane region" description="Helical" evidence="8">
    <location>
        <begin position="269"/>
        <end position="294"/>
    </location>
</feature>
<keyword evidence="3 8" id="KW-1133">Transmembrane helix</keyword>
<dbReference type="EMBL" id="KQ416268">
    <property type="protein sequence ID" value="KOF97721.1"/>
    <property type="molecule type" value="Genomic_DNA"/>
</dbReference>
<sequence length="371" mass="42149">MEYQNYEDSEGYSNLTNQYTSDGPLDYDDSTKGSIENLIIGFLRSYVNPLISTVGIIGNLISIWVFSAKGLRKLSSSVYVQAVLVSDTFFLVTILAVWLESFNYMAMHVNGICQGNIYLSYVSSFLSVWYVVCITIENYITICHPLKLKTVCTFKRARITTLTFAFAGLVMFSVIIPITKPQKPLYSPHNSSDKLVCKTIVEYTNLMNILTYVDTVITILLPMIAIVGLISMIIVETIRSVHKKQIRLANKENQSKKLSDVPQVRVAKLLFAISITFLLLNLPSYCARLVYIFVPYAFPHDSITSFTVYQCLLHISYSSFALKFFILYIFSGNFRKVLFKKLFCCFPHLSTDTRATERIKLTTPAFDMVQS</sequence>
<feature type="transmembrane region" description="Helical" evidence="8">
    <location>
        <begin position="78"/>
        <end position="98"/>
    </location>
</feature>
<name>A0A0L8I8B0_OCTBM</name>
<dbReference type="GO" id="GO:0005886">
    <property type="term" value="C:plasma membrane"/>
    <property type="evidence" value="ECO:0007669"/>
    <property type="project" value="TreeGrafter"/>
</dbReference>
<feature type="domain" description="G-protein coupled receptors family 1 profile" evidence="9">
    <location>
        <begin position="58"/>
        <end position="327"/>
    </location>
</feature>
<evidence type="ECO:0000313" key="10">
    <source>
        <dbReference type="EMBL" id="KOF97721.1"/>
    </source>
</evidence>
<accession>A0A0L8I8B0</accession>
<dbReference type="GO" id="GO:0004930">
    <property type="term" value="F:G protein-coupled receptor activity"/>
    <property type="evidence" value="ECO:0007669"/>
    <property type="project" value="UniProtKB-KW"/>
</dbReference>
<evidence type="ECO:0000256" key="3">
    <source>
        <dbReference type="ARBA" id="ARBA00022989"/>
    </source>
</evidence>
<gene>
    <name evidence="10" type="ORF">OCBIM_22028718mg</name>
</gene>
<dbReference type="PRINTS" id="PR00237">
    <property type="entry name" value="GPCRRHODOPSN"/>
</dbReference>
<evidence type="ECO:0000259" key="9">
    <source>
        <dbReference type="PROSITE" id="PS50262"/>
    </source>
</evidence>
<dbReference type="InterPro" id="IPR017452">
    <property type="entry name" value="GPCR_Rhodpsn_7TM"/>
</dbReference>
<feature type="transmembrane region" description="Helical" evidence="8">
    <location>
        <begin position="161"/>
        <end position="179"/>
    </location>
</feature>
<dbReference type="Pfam" id="PF00001">
    <property type="entry name" value="7tm_1"/>
    <property type="match status" value="1"/>
</dbReference>
<keyword evidence="2 8" id="KW-0812">Transmembrane</keyword>
<evidence type="ECO:0000256" key="1">
    <source>
        <dbReference type="ARBA" id="ARBA00004141"/>
    </source>
</evidence>
<dbReference type="AlphaFoldDB" id="A0A0L8I8B0"/>
<evidence type="ECO:0000256" key="7">
    <source>
        <dbReference type="ARBA" id="ARBA00023224"/>
    </source>
</evidence>
<dbReference type="OrthoDB" id="6068482at2759"/>
<keyword evidence="6" id="KW-0675">Receptor</keyword>
<evidence type="ECO:0000256" key="4">
    <source>
        <dbReference type="ARBA" id="ARBA00023040"/>
    </source>
</evidence>
<dbReference type="PANTHER" id="PTHR24243:SF230">
    <property type="entry name" value="G-PROTEIN COUPLED RECEPTORS FAMILY 1 PROFILE DOMAIN-CONTAINING PROTEIN"/>
    <property type="match status" value="1"/>
</dbReference>